<evidence type="ECO:0000259" key="5">
    <source>
        <dbReference type="Pfam" id="PF09339"/>
    </source>
</evidence>
<gene>
    <name evidence="6" type="ORF">RISW2_05960</name>
</gene>
<evidence type="ECO:0000256" key="1">
    <source>
        <dbReference type="ARBA" id="ARBA00004418"/>
    </source>
</evidence>
<dbReference type="eggNOG" id="COG1846">
    <property type="taxonomic scope" value="Bacteria"/>
</dbReference>
<accession>X7F7E8</accession>
<dbReference type="Gene3D" id="1.10.10.10">
    <property type="entry name" value="Winged helix-like DNA-binding domain superfamily/Winged helix DNA-binding domain"/>
    <property type="match status" value="1"/>
</dbReference>
<dbReference type="SUPFAM" id="SSF46785">
    <property type="entry name" value="Winged helix' DNA-binding domain"/>
    <property type="match status" value="1"/>
</dbReference>
<evidence type="ECO:0000313" key="6">
    <source>
        <dbReference type="EMBL" id="ETX28638.1"/>
    </source>
</evidence>
<protein>
    <recommendedName>
        <fullName evidence="5">HTH iclR-type domain-containing protein</fullName>
    </recommendedName>
</protein>
<keyword evidence="4" id="KW-0732">Signal</keyword>
<comment type="similarity">
    <text evidence="2">Belongs to the bacterial solute-binding protein 1 family.</text>
</comment>
<dbReference type="STRING" id="1449351.RISW2_05960"/>
<keyword evidence="7" id="KW-1185">Reference proteome</keyword>
<evidence type="ECO:0000313" key="7">
    <source>
        <dbReference type="Proteomes" id="UP000023430"/>
    </source>
</evidence>
<dbReference type="RefSeq" id="WP_051491992.1">
    <property type="nucleotide sequence ID" value="NZ_JAME01000017.1"/>
</dbReference>
<dbReference type="Pfam" id="PF09339">
    <property type="entry name" value="HTH_IclR"/>
    <property type="match status" value="1"/>
</dbReference>
<dbReference type="AlphaFoldDB" id="X7F7E8"/>
<dbReference type="InterPro" id="IPR006059">
    <property type="entry name" value="SBP"/>
</dbReference>
<evidence type="ECO:0000256" key="3">
    <source>
        <dbReference type="ARBA" id="ARBA00022448"/>
    </source>
</evidence>
<dbReference type="PANTHER" id="PTHR43649:SF34">
    <property type="entry name" value="ABC TRANSPORTER PERIPLASMIC-BINDING PROTEIN YCJN-RELATED"/>
    <property type="match status" value="1"/>
</dbReference>
<dbReference type="InterPro" id="IPR005471">
    <property type="entry name" value="Tscrpt_reg_IclR_N"/>
</dbReference>
<keyword evidence="3" id="KW-0813">Transport</keyword>
<evidence type="ECO:0000256" key="2">
    <source>
        <dbReference type="ARBA" id="ARBA00008520"/>
    </source>
</evidence>
<comment type="caution">
    <text evidence="6">The sequence shown here is derived from an EMBL/GenBank/DDBJ whole genome shotgun (WGS) entry which is preliminary data.</text>
</comment>
<organism evidence="6 7">
    <name type="scientific">Roseivivax isoporae LMG 25204</name>
    <dbReference type="NCBI Taxonomy" id="1449351"/>
    <lineage>
        <taxon>Bacteria</taxon>
        <taxon>Pseudomonadati</taxon>
        <taxon>Pseudomonadota</taxon>
        <taxon>Alphaproteobacteria</taxon>
        <taxon>Rhodobacterales</taxon>
        <taxon>Roseobacteraceae</taxon>
        <taxon>Roseivivax</taxon>
    </lineage>
</organism>
<dbReference type="Pfam" id="PF13416">
    <property type="entry name" value="SBP_bac_8"/>
    <property type="match status" value="1"/>
</dbReference>
<dbReference type="SUPFAM" id="SSF53850">
    <property type="entry name" value="Periplasmic binding protein-like II"/>
    <property type="match status" value="1"/>
</dbReference>
<dbReference type="InterPro" id="IPR050490">
    <property type="entry name" value="Bact_solute-bd_prot1"/>
</dbReference>
<feature type="domain" description="HTH iclR-type" evidence="5">
    <location>
        <begin position="66"/>
        <end position="98"/>
    </location>
</feature>
<reference evidence="6 7" key="1">
    <citation type="submission" date="2014-01" db="EMBL/GenBank/DDBJ databases">
        <title>Roseivivax isoporae LMG 25204 Genome Sequencing.</title>
        <authorList>
            <person name="Lai Q."/>
            <person name="Li G."/>
            <person name="Shao Z."/>
        </authorList>
    </citation>
    <scope>NUCLEOTIDE SEQUENCE [LARGE SCALE GENOMIC DNA]</scope>
    <source>
        <strain evidence="6 7">LMG 25204</strain>
    </source>
</reference>
<name>X7F7E8_9RHOB</name>
<evidence type="ECO:0000256" key="4">
    <source>
        <dbReference type="ARBA" id="ARBA00022729"/>
    </source>
</evidence>
<sequence>MKQNARTAPEASLGYKEMSGHELSRFLDFVARIGTETETCLGIGPLREMPVMVQLLRSHIEGRLETPSSLIASSGLPRGTAHRMIEDMVERGLIHRRPRTRSGKTYSLHPSPDLIRQWLDYARRMKSLVGTAFGLPQGTEYFFGASYLSGSIIPPLPVMREKLDLKGGLRLLLHADPAFLAMQKVKQQFEMHFGTTIEVRALSIDRLRREILENARRPHSTVDIVTCDLAWMAELADKGALHPLSDLVESETDLADFHPEALNSARPGGVLYGLPVQTTPELLIYRTDIFAERGLAPPRTPREVLATARALHDPVSGLNGICWNGARGTPVGTTFMMLMADFGQPILNLPHTAAGFSDQDLQPHHRRPMLDTPEAREAADFLIELLAVSPDNVLQMSWYERAQCYFHGRAAMAYSYTQIMPMFENDPTSPAHGRTGYALHPSAEGVESIAPLGGWHLCLPANLRENRLAASWQAARTLTSPAATKLYIENGSLVSSRFSVCNDPAVAHSRPIIPVVDRFARAGKLKAWPRPAVPELNDLVRILGEEVHTMLLRNKMPAAALRDAQARCEKVMRLGGRWR</sequence>
<proteinExistence type="inferred from homology"/>
<dbReference type="GO" id="GO:0003677">
    <property type="term" value="F:DNA binding"/>
    <property type="evidence" value="ECO:0007669"/>
    <property type="project" value="InterPro"/>
</dbReference>
<dbReference type="Gene3D" id="3.40.190.10">
    <property type="entry name" value="Periplasmic binding protein-like II"/>
    <property type="match status" value="2"/>
</dbReference>
<dbReference type="InterPro" id="IPR036388">
    <property type="entry name" value="WH-like_DNA-bd_sf"/>
</dbReference>
<dbReference type="GO" id="GO:0042597">
    <property type="term" value="C:periplasmic space"/>
    <property type="evidence" value="ECO:0007669"/>
    <property type="project" value="UniProtKB-SubCell"/>
</dbReference>
<dbReference type="GO" id="GO:0006355">
    <property type="term" value="P:regulation of DNA-templated transcription"/>
    <property type="evidence" value="ECO:0007669"/>
    <property type="project" value="InterPro"/>
</dbReference>
<dbReference type="EMBL" id="JAME01000017">
    <property type="protein sequence ID" value="ETX28638.1"/>
    <property type="molecule type" value="Genomic_DNA"/>
</dbReference>
<dbReference type="Proteomes" id="UP000023430">
    <property type="component" value="Unassembled WGS sequence"/>
</dbReference>
<dbReference type="PANTHER" id="PTHR43649">
    <property type="entry name" value="ARABINOSE-BINDING PROTEIN-RELATED"/>
    <property type="match status" value="1"/>
</dbReference>
<comment type="subcellular location">
    <subcellularLocation>
        <location evidence="1">Periplasm</location>
    </subcellularLocation>
</comment>
<dbReference type="InterPro" id="IPR036390">
    <property type="entry name" value="WH_DNA-bd_sf"/>
</dbReference>
<dbReference type="eggNOG" id="COG1653">
    <property type="taxonomic scope" value="Bacteria"/>
</dbReference>
<dbReference type="OrthoDB" id="9770625at2"/>